<organism evidence="2 3">
    <name type="scientific">Mycolicibacterium iranicum</name>
    <name type="common">Mycobacterium iranicum</name>
    <dbReference type="NCBI Taxonomy" id="912594"/>
    <lineage>
        <taxon>Bacteria</taxon>
        <taxon>Bacillati</taxon>
        <taxon>Actinomycetota</taxon>
        <taxon>Actinomycetes</taxon>
        <taxon>Mycobacteriales</taxon>
        <taxon>Mycobacteriaceae</taxon>
        <taxon>Mycolicibacterium</taxon>
    </lineage>
</organism>
<proteinExistence type="predicted"/>
<gene>
    <name evidence="2" type="ORF">OY187_15785</name>
</gene>
<keyword evidence="3" id="KW-1185">Reference proteome</keyword>
<dbReference type="RefSeq" id="WP_024446447.1">
    <property type="nucleotide sequence ID" value="NZ_JAPQYE010000006.1"/>
</dbReference>
<dbReference type="Pfam" id="PF13474">
    <property type="entry name" value="SnoaL_3"/>
    <property type="match status" value="1"/>
</dbReference>
<dbReference type="InterPro" id="IPR037401">
    <property type="entry name" value="SnoaL-like"/>
</dbReference>
<evidence type="ECO:0000313" key="2">
    <source>
        <dbReference type="EMBL" id="MCZ0729518.1"/>
    </source>
</evidence>
<sequence length="119" mass="13034">MDAEEVITEVMDEWKAGIGAHDPGRVAAAFAEDAVFQGLKPYGVGRQAVFDYYDSQPRGMTVDYQIRESRSPTAGVVIGYLAAAFAFPDRPTVELAVGVVLTRFDSGWRIAQYQASQIQ</sequence>
<comment type="caution">
    <text evidence="2">The sequence shown here is derived from an EMBL/GenBank/DDBJ whole genome shotgun (WGS) entry which is preliminary data.</text>
</comment>
<protein>
    <submittedName>
        <fullName evidence="2">Nuclear transport factor 2 family protein</fullName>
    </submittedName>
</protein>
<accession>A0ABT4HH36</accession>
<dbReference type="InterPro" id="IPR032710">
    <property type="entry name" value="NTF2-like_dom_sf"/>
</dbReference>
<name>A0ABT4HH36_MYCIR</name>
<dbReference type="Gene3D" id="3.10.450.50">
    <property type="match status" value="1"/>
</dbReference>
<dbReference type="Proteomes" id="UP001084650">
    <property type="component" value="Unassembled WGS sequence"/>
</dbReference>
<reference evidence="2" key="1">
    <citation type="submission" date="2022-12" db="EMBL/GenBank/DDBJ databases">
        <title>Whole genome sequence of Mycolicibacterium iranicum strain SBH312.</title>
        <authorList>
            <person name="Jani J."/>
            <person name="Arifin Mustapha Z."/>
            <person name="Ahmed K."/>
            <person name="Kai Ling C."/>
        </authorList>
    </citation>
    <scope>NUCLEOTIDE SEQUENCE</scope>
    <source>
        <strain evidence="2">SBH312</strain>
    </source>
</reference>
<dbReference type="EMBL" id="JAPQYE010000006">
    <property type="protein sequence ID" value="MCZ0729518.1"/>
    <property type="molecule type" value="Genomic_DNA"/>
</dbReference>
<evidence type="ECO:0000259" key="1">
    <source>
        <dbReference type="Pfam" id="PF13474"/>
    </source>
</evidence>
<dbReference type="SUPFAM" id="SSF54427">
    <property type="entry name" value="NTF2-like"/>
    <property type="match status" value="1"/>
</dbReference>
<evidence type="ECO:0000313" key="3">
    <source>
        <dbReference type="Proteomes" id="UP001084650"/>
    </source>
</evidence>
<feature type="domain" description="SnoaL-like" evidence="1">
    <location>
        <begin position="7"/>
        <end position="117"/>
    </location>
</feature>